<evidence type="ECO:0000256" key="1">
    <source>
        <dbReference type="SAM" id="SignalP"/>
    </source>
</evidence>
<comment type="caution">
    <text evidence="2">The sequence shown here is derived from an EMBL/GenBank/DDBJ whole genome shotgun (WGS) entry which is preliminary data.</text>
</comment>
<feature type="signal peptide" evidence="1">
    <location>
        <begin position="1"/>
        <end position="23"/>
    </location>
</feature>
<protein>
    <submittedName>
        <fullName evidence="2">Uncharacterized protein</fullName>
    </submittedName>
</protein>
<dbReference type="EMBL" id="JACLAU010000016">
    <property type="protein sequence ID" value="MBC2652231.1"/>
    <property type="molecule type" value="Genomic_DNA"/>
</dbReference>
<keyword evidence="3" id="KW-1185">Reference proteome</keyword>
<reference evidence="2 3" key="1">
    <citation type="submission" date="2020-08" db="EMBL/GenBank/DDBJ databases">
        <title>The genome sequence of Novosphingobium flavum 4Y4.</title>
        <authorList>
            <person name="Liu Y."/>
        </authorList>
    </citation>
    <scope>NUCLEOTIDE SEQUENCE [LARGE SCALE GENOMIC DNA]</scope>
    <source>
        <strain evidence="2 3">4Y4</strain>
    </source>
</reference>
<dbReference type="RefSeq" id="WP_185683648.1">
    <property type="nucleotide sequence ID" value="NZ_JACLAU010000016.1"/>
</dbReference>
<sequence length="251" mass="26489">MPMGTWWITGLAVAALGAAPLAAQESVGIRADFSAADLQGEAIVLIRPTVWVGAQSTGGTPEPNAEWTDTARALLAAELQQREALLGRKLVAEPEVTGADGTLLAGYRALFATVARAAMTYQFFRGNRLPTHRHAPFAWTLGPGTQRIAALTGARYALFVDLRDAYGSTGRKLFQIAAAGLVGLSITSGLHRGFAGLVDLRSGDLVWLRADQAMGGDVRTAEGMRRRVGQLLEQMPQAGAASVPPTREGSP</sequence>
<name>A0A7X1F8B4_9SPHN</name>
<evidence type="ECO:0000313" key="3">
    <source>
        <dbReference type="Proteomes" id="UP000520156"/>
    </source>
</evidence>
<dbReference type="AlphaFoldDB" id="A0A7X1F8B4"/>
<proteinExistence type="predicted"/>
<feature type="chain" id="PRO_5030661332" evidence="1">
    <location>
        <begin position="24"/>
        <end position="251"/>
    </location>
</feature>
<keyword evidence="1" id="KW-0732">Signal</keyword>
<dbReference type="Proteomes" id="UP000520156">
    <property type="component" value="Unassembled WGS sequence"/>
</dbReference>
<organism evidence="2 3">
    <name type="scientific">Novosphingobium aerophilum</name>
    <dbReference type="NCBI Taxonomy" id="2839843"/>
    <lineage>
        <taxon>Bacteria</taxon>
        <taxon>Pseudomonadati</taxon>
        <taxon>Pseudomonadota</taxon>
        <taxon>Alphaproteobacteria</taxon>
        <taxon>Sphingomonadales</taxon>
        <taxon>Sphingomonadaceae</taxon>
        <taxon>Novosphingobium</taxon>
    </lineage>
</organism>
<gene>
    <name evidence="2" type="ORF">H7F49_10980</name>
</gene>
<evidence type="ECO:0000313" key="2">
    <source>
        <dbReference type="EMBL" id="MBC2652231.1"/>
    </source>
</evidence>
<accession>A0A7X1F8B4</accession>